<dbReference type="Proteomes" id="UP000257109">
    <property type="component" value="Unassembled WGS sequence"/>
</dbReference>
<dbReference type="EMBL" id="QJKJ01000340">
    <property type="protein sequence ID" value="RDY13137.1"/>
    <property type="molecule type" value="Genomic_DNA"/>
</dbReference>
<keyword evidence="2" id="KW-1185">Reference proteome</keyword>
<accession>A0A371IDL7</accession>
<organism evidence="1 2">
    <name type="scientific">Mucuna pruriens</name>
    <name type="common">Velvet bean</name>
    <name type="synonym">Dolichos pruriens</name>
    <dbReference type="NCBI Taxonomy" id="157652"/>
    <lineage>
        <taxon>Eukaryota</taxon>
        <taxon>Viridiplantae</taxon>
        <taxon>Streptophyta</taxon>
        <taxon>Embryophyta</taxon>
        <taxon>Tracheophyta</taxon>
        <taxon>Spermatophyta</taxon>
        <taxon>Magnoliopsida</taxon>
        <taxon>eudicotyledons</taxon>
        <taxon>Gunneridae</taxon>
        <taxon>Pentapetalae</taxon>
        <taxon>rosids</taxon>
        <taxon>fabids</taxon>
        <taxon>Fabales</taxon>
        <taxon>Fabaceae</taxon>
        <taxon>Papilionoideae</taxon>
        <taxon>50 kb inversion clade</taxon>
        <taxon>NPAAA clade</taxon>
        <taxon>indigoferoid/millettioid clade</taxon>
        <taxon>Phaseoleae</taxon>
        <taxon>Mucuna</taxon>
    </lineage>
</organism>
<sequence length="72" mass="8392">MVGVILIGLVCVFGRVVYLSVNHYAHRIELNELNQSCRLYSQSCSLTENEYRAIILFTYEVKWMKNILSSFD</sequence>
<dbReference type="AlphaFoldDB" id="A0A371IDL7"/>
<name>A0A371IDL7_MUCPR</name>
<evidence type="ECO:0000313" key="1">
    <source>
        <dbReference type="EMBL" id="RDY13137.1"/>
    </source>
</evidence>
<gene>
    <name evidence="1" type="ORF">CR513_01996</name>
</gene>
<evidence type="ECO:0000313" key="2">
    <source>
        <dbReference type="Proteomes" id="UP000257109"/>
    </source>
</evidence>
<reference evidence="1" key="1">
    <citation type="submission" date="2018-05" db="EMBL/GenBank/DDBJ databases">
        <title>Draft genome of Mucuna pruriens seed.</title>
        <authorList>
            <person name="Nnadi N.E."/>
            <person name="Vos R."/>
            <person name="Hasami M.H."/>
            <person name="Devisetty U.K."/>
            <person name="Aguiy J.C."/>
        </authorList>
    </citation>
    <scope>NUCLEOTIDE SEQUENCE [LARGE SCALE GENOMIC DNA]</scope>
    <source>
        <strain evidence="1">JCA_2017</strain>
    </source>
</reference>
<comment type="caution">
    <text evidence="1">The sequence shown here is derived from an EMBL/GenBank/DDBJ whole genome shotgun (WGS) entry which is preliminary data.</text>
</comment>
<feature type="non-terminal residue" evidence="1">
    <location>
        <position position="72"/>
    </location>
</feature>
<protein>
    <submittedName>
        <fullName evidence="1">Uncharacterized protein</fullName>
    </submittedName>
</protein>
<feature type="non-terminal residue" evidence="1">
    <location>
        <position position="1"/>
    </location>
</feature>
<proteinExistence type="predicted"/>